<dbReference type="GO" id="GO:0003824">
    <property type="term" value="F:catalytic activity"/>
    <property type="evidence" value="ECO:0007669"/>
    <property type="project" value="InterPro"/>
</dbReference>
<dbReference type="SFLD" id="SFLDS00029">
    <property type="entry name" value="Radical_SAM"/>
    <property type="match status" value="1"/>
</dbReference>
<proteinExistence type="predicted"/>
<dbReference type="SFLD" id="SFLDG01386">
    <property type="entry name" value="main_SPASM_domain-containing"/>
    <property type="match status" value="1"/>
</dbReference>
<gene>
    <name evidence="8" type="ORF">DFQ59_1087</name>
</gene>
<evidence type="ECO:0000256" key="6">
    <source>
        <dbReference type="ARBA" id="ARBA00023014"/>
    </source>
</evidence>
<accession>A0A369C258</accession>
<evidence type="ECO:0000313" key="8">
    <source>
        <dbReference type="EMBL" id="RCX27979.1"/>
    </source>
</evidence>
<keyword evidence="3" id="KW-0949">S-adenosyl-L-methionine</keyword>
<comment type="caution">
    <text evidence="8">The sequence shown here is derived from an EMBL/GenBank/DDBJ whole genome shotgun (WGS) entry which is preliminary data.</text>
</comment>
<dbReference type="InterPro" id="IPR023885">
    <property type="entry name" value="4Fe4S-binding_SPASM_dom"/>
</dbReference>
<dbReference type="GO" id="GO:0046872">
    <property type="term" value="F:metal ion binding"/>
    <property type="evidence" value="ECO:0007669"/>
    <property type="project" value="UniProtKB-KW"/>
</dbReference>
<feature type="domain" description="Radical SAM core" evidence="7">
    <location>
        <begin position="9"/>
        <end position="217"/>
    </location>
</feature>
<dbReference type="InterPro" id="IPR007197">
    <property type="entry name" value="rSAM"/>
</dbReference>
<dbReference type="PANTHER" id="PTHR11228:SF35">
    <property type="entry name" value="MOLYBDENUM COFACTOR BIOSYNTHESIS PROTEIN A-RELATED"/>
    <property type="match status" value="1"/>
</dbReference>
<dbReference type="PIRSF" id="PIRSF037420">
    <property type="entry name" value="PQQ_syn_pqqE"/>
    <property type="match status" value="1"/>
</dbReference>
<dbReference type="AlphaFoldDB" id="A0A369C258"/>
<dbReference type="NCBIfam" id="TIGR04085">
    <property type="entry name" value="rSAM_more_4Fe4S"/>
    <property type="match status" value="1"/>
</dbReference>
<name>A0A369C258_9GAMM</name>
<organism evidence="8 9">
    <name type="scientific">Thioalbus denitrificans</name>
    <dbReference type="NCBI Taxonomy" id="547122"/>
    <lineage>
        <taxon>Bacteria</taxon>
        <taxon>Pseudomonadati</taxon>
        <taxon>Pseudomonadota</taxon>
        <taxon>Gammaproteobacteria</taxon>
        <taxon>Chromatiales</taxon>
        <taxon>Ectothiorhodospiraceae</taxon>
        <taxon>Thioalbus</taxon>
    </lineage>
</organism>
<keyword evidence="2" id="KW-0004">4Fe-4S</keyword>
<dbReference type="CDD" id="cd21123">
    <property type="entry name" value="SPASM_MftC-like"/>
    <property type="match status" value="1"/>
</dbReference>
<dbReference type="PANTHER" id="PTHR11228">
    <property type="entry name" value="RADICAL SAM DOMAIN PROTEIN"/>
    <property type="match status" value="1"/>
</dbReference>
<dbReference type="Gene3D" id="3.20.20.70">
    <property type="entry name" value="Aldolase class I"/>
    <property type="match status" value="1"/>
</dbReference>
<dbReference type="SFLD" id="SFLDG01067">
    <property type="entry name" value="SPASM/twitch_domain_containing"/>
    <property type="match status" value="1"/>
</dbReference>
<evidence type="ECO:0000256" key="4">
    <source>
        <dbReference type="ARBA" id="ARBA00022723"/>
    </source>
</evidence>
<evidence type="ECO:0000256" key="3">
    <source>
        <dbReference type="ARBA" id="ARBA00022691"/>
    </source>
</evidence>
<evidence type="ECO:0000313" key="9">
    <source>
        <dbReference type="Proteomes" id="UP000252707"/>
    </source>
</evidence>
<protein>
    <submittedName>
        <fullName evidence="8">Radical SAM protein with 4Fe4S-binding SPASM domain</fullName>
    </submittedName>
</protein>
<dbReference type="GO" id="GO:0051539">
    <property type="term" value="F:4 iron, 4 sulfur cluster binding"/>
    <property type="evidence" value="ECO:0007669"/>
    <property type="project" value="UniProtKB-KW"/>
</dbReference>
<sequence length="349" mass="38520">MSGEGGRFRPAMPFHMVWLATDRCNARCAHCSSNSSVRSPDELGTTEACNLVEQLADAGVVDLAISGGEPLLRRDLFEVIEHARGHGLAVGVGSNGARLREETVRRLAASGVNRFQVSLDGLAESHDALRRWQGLFERAVRSVQLAQRAGLRTHVCCTINRLNWQTLTELTEYVAGLGVARLNFSRYVPTGRGTDALDLRPDEWRTAIELCQELRERYSGRLEIVTHLAQQILVDDGVRDLPGFIGCQAGVGQGAVTGNGTLLPCVLLPIPIGNFRQRPFRELWEKSPVIRALQDRDRLEGRCADCRVRARCGGCRAVSFAKTGRLMAEDPRCWHRPEEMPAVAACEAR</sequence>
<dbReference type="Pfam" id="PF13186">
    <property type="entry name" value="SPASM"/>
    <property type="match status" value="1"/>
</dbReference>
<dbReference type="InterPro" id="IPR017200">
    <property type="entry name" value="PqqE-like"/>
</dbReference>
<evidence type="ECO:0000256" key="1">
    <source>
        <dbReference type="ARBA" id="ARBA00001966"/>
    </source>
</evidence>
<dbReference type="InterPro" id="IPR058240">
    <property type="entry name" value="rSAM_sf"/>
</dbReference>
<evidence type="ECO:0000259" key="7">
    <source>
        <dbReference type="PROSITE" id="PS51918"/>
    </source>
</evidence>
<reference evidence="8 9" key="1">
    <citation type="submission" date="2018-07" db="EMBL/GenBank/DDBJ databases">
        <title>Genomic Encyclopedia of Type Strains, Phase IV (KMG-IV): sequencing the most valuable type-strain genomes for metagenomic binning, comparative biology and taxonomic classification.</title>
        <authorList>
            <person name="Goeker M."/>
        </authorList>
    </citation>
    <scope>NUCLEOTIDE SEQUENCE [LARGE SCALE GENOMIC DNA]</scope>
    <source>
        <strain evidence="8 9">DSM 26407</strain>
    </source>
</reference>
<keyword evidence="9" id="KW-1185">Reference proteome</keyword>
<dbReference type="CDD" id="cd01335">
    <property type="entry name" value="Radical_SAM"/>
    <property type="match status" value="1"/>
</dbReference>
<dbReference type="InterPro" id="IPR006638">
    <property type="entry name" value="Elp3/MiaA/NifB-like_rSAM"/>
</dbReference>
<comment type="cofactor">
    <cofactor evidence="1">
        <name>[4Fe-4S] cluster</name>
        <dbReference type="ChEBI" id="CHEBI:49883"/>
    </cofactor>
</comment>
<evidence type="ECO:0000256" key="5">
    <source>
        <dbReference type="ARBA" id="ARBA00023004"/>
    </source>
</evidence>
<keyword evidence="4" id="KW-0479">Metal-binding</keyword>
<keyword evidence="5" id="KW-0408">Iron</keyword>
<dbReference type="SUPFAM" id="SSF102114">
    <property type="entry name" value="Radical SAM enzymes"/>
    <property type="match status" value="1"/>
</dbReference>
<dbReference type="EMBL" id="QPJY01000008">
    <property type="protein sequence ID" value="RCX27979.1"/>
    <property type="molecule type" value="Genomic_DNA"/>
</dbReference>
<dbReference type="InterPro" id="IPR050377">
    <property type="entry name" value="Radical_SAM_PqqE_MftC-like"/>
</dbReference>
<dbReference type="Proteomes" id="UP000252707">
    <property type="component" value="Unassembled WGS sequence"/>
</dbReference>
<dbReference type="Pfam" id="PF04055">
    <property type="entry name" value="Radical_SAM"/>
    <property type="match status" value="1"/>
</dbReference>
<dbReference type="InterPro" id="IPR013785">
    <property type="entry name" value="Aldolase_TIM"/>
</dbReference>
<dbReference type="RefSeq" id="WP_170142171.1">
    <property type="nucleotide sequence ID" value="NZ_QPJY01000008.1"/>
</dbReference>
<dbReference type="SMART" id="SM00729">
    <property type="entry name" value="Elp3"/>
    <property type="match status" value="1"/>
</dbReference>
<dbReference type="PROSITE" id="PS51918">
    <property type="entry name" value="RADICAL_SAM"/>
    <property type="match status" value="1"/>
</dbReference>
<evidence type="ECO:0000256" key="2">
    <source>
        <dbReference type="ARBA" id="ARBA00022485"/>
    </source>
</evidence>
<keyword evidence="6" id="KW-0411">Iron-sulfur</keyword>